<dbReference type="Proteomes" id="UP000515243">
    <property type="component" value="Chromosome 1"/>
</dbReference>
<evidence type="ECO:0000313" key="2">
    <source>
        <dbReference type="Proteomes" id="UP000515243"/>
    </source>
</evidence>
<dbReference type="RefSeq" id="WP_002582468.1">
    <property type="nucleotide sequence ID" value="NZ_CP188232.1"/>
</dbReference>
<sequence>MQLMKQFLGEIDFILETIFLNFLISDKIRLEEFKLEKLWVIKIIKVIKNNCKGGRWSNNK</sequence>
<dbReference type="EMBL" id="CP040626">
    <property type="protein sequence ID" value="QMW89663.1"/>
    <property type="molecule type" value="Genomic_DNA"/>
</dbReference>
<gene>
    <name evidence="1" type="ORF">FF104_01540</name>
</gene>
<reference evidence="1 2" key="1">
    <citation type="submission" date="2019-05" db="EMBL/GenBank/DDBJ databases">
        <authorList>
            <person name="Schori C."/>
            <person name="Ahrens C."/>
        </authorList>
    </citation>
    <scope>NUCLEOTIDE SEQUENCE [LARGE SCALE GENOMIC DNA]</scope>
    <source>
        <strain evidence="1 2">DSM 10702</strain>
    </source>
</reference>
<evidence type="ECO:0000313" key="1">
    <source>
        <dbReference type="EMBL" id="QMW89663.1"/>
    </source>
</evidence>
<accession>A0AAP9RBL1</accession>
<protein>
    <submittedName>
        <fullName evidence="1">Uncharacterized protein</fullName>
    </submittedName>
</protein>
<proteinExistence type="predicted"/>
<organism evidence="1 2">
    <name type="scientific">Clostridium butyricum</name>
    <dbReference type="NCBI Taxonomy" id="1492"/>
    <lineage>
        <taxon>Bacteria</taxon>
        <taxon>Bacillati</taxon>
        <taxon>Bacillota</taxon>
        <taxon>Clostridia</taxon>
        <taxon>Eubacteriales</taxon>
        <taxon>Clostridiaceae</taxon>
        <taxon>Clostridium</taxon>
    </lineage>
</organism>
<dbReference type="AlphaFoldDB" id="A0AAP9RBL1"/>
<name>A0AAP9RBL1_CLOBU</name>